<reference evidence="5" key="1">
    <citation type="submission" date="2023-07" db="EMBL/GenBank/DDBJ databases">
        <authorList>
            <person name="Haufschild T."/>
            <person name="Kallscheuer N."/>
            <person name="Hammer J."/>
            <person name="Kohn T."/>
            <person name="Kabuu M."/>
            <person name="Jogler M."/>
            <person name="Wohfarth N."/>
            <person name="Heuer A."/>
            <person name="Rohde M."/>
            <person name="van Teeseling M.C.F."/>
            <person name="Jogler C."/>
        </authorList>
    </citation>
    <scope>NUCLEOTIDE SEQUENCE</scope>
    <source>
        <strain evidence="4">Strain 138</strain>
        <strain evidence="5">Strain 318</strain>
    </source>
</reference>
<feature type="active site" description="Charge relay system" evidence="2">
    <location>
        <position position="283"/>
    </location>
</feature>
<dbReference type="NCBIfam" id="NF008218">
    <property type="entry name" value="PRK10985.1"/>
    <property type="match status" value="1"/>
</dbReference>
<comment type="similarity">
    <text evidence="1">Belongs to the AB hydrolase superfamily. AB hydrolase 4 family.</text>
</comment>
<dbReference type="PIRSF" id="PIRSF005211">
    <property type="entry name" value="Ab_hydro_YheT"/>
    <property type="match status" value="1"/>
</dbReference>
<dbReference type="PANTHER" id="PTHR10794">
    <property type="entry name" value="ABHYDROLASE DOMAIN-CONTAINING PROTEIN"/>
    <property type="match status" value="1"/>
</dbReference>
<name>A0AA49Q6D9_9BACT</name>
<evidence type="ECO:0000313" key="4">
    <source>
        <dbReference type="EMBL" id="WKW10797.1"/>
    </source>
</evidence>
<dbReference type="GO" id="GO:0034338">
    <property type="term" value="F:short-chain carboxylesterase activity"/>
    <property type="evidence" value="ECO:0007669"/>
    <property type="project" value="TreeGrafter"/>
</dbReference>
<dbReference type="RefSeq" id="WP_367886508.1">
    <property type="nucleotide sequence ID" value="NZ_CP130612.1"/>
</dbReference>
<dbReference type="KEGG" id="pspc:Strain318_000028"/>
<evidence type="ECO:0000313" key="6">
    <source>
        <dbReference type="Proteomes" id="UP001229955"/>
    </source>
</evidence>
<dbReference type="GO" id="GO:0047372">
    <property type="term" value="F:monoacylglycerol lipase activity"/>
    <property type="evidence" value="ECO:0007669"/>
    <property type="project" value="TreeGrafter"/>
</dbReference>
<feature type="domain" description="AB hydrolase-1" evidence="3">
    <location>
        <begin position="78"/>
        <end position="309"/>
    </location>
</feature>
<dbReference type="InterPro" id="IPR000073">
    <property type="entry name" value="AB_hydrolase_1"/>
</dbReference>
<proteinExistence type="inferred from homology"/>
<evidence type="ECO:0000256" key="2">
    <source>
        <dbReference type="PIRSR" id="PIRSR005211-1"/>
    </source>
</evidence>
<protein>
    <submittedName>
        <fullName evidence="5">Hydrolase</fullName>
    </submittedName>
</protein>
<keyword evidence="6" id="KW-1185">Reference proteome</keyword>
<dbReference type="SUPFAM" id="SSF53474">
    <property type="entry name" value="alpha/beta-Hydrolases"/>
    <property type="match status" value="1"/>
</dbReference>
<gene>
    <name evidence="4" type="ORF">Strain138_000028</name>
    <name evidence="5" type="ORF">Strain318_000028</name>
</gene>
<evidence type="ECO:0000256" key="1">
    <source>
        <dbReference type="ARBA" id="ARBA00010884"/>
    </source>
</evidence>
<feature type="active site" description="Charge relay system" evidence="2">
    <location>
        <position position="314"/>
    </location>
</feature>
<dbReference type="InterPro" id="IPR012020">
    <property type="entry name" value="ABHD4"/>
</dbReference>
<dbReference type="EMBL" id="CP130612">
    <property type="protein sequence ID" value="WKW10797.1"/>
    <property type="molecule type" value="Genomic_DNA"/>
</dbReference>
<dbReference type="AlphaFoldDB" id="A0AA49Q6D9"/>
<feature type="active site" description="Charge relay system" evidence="2">
    <location>
        <position position="157"/>
    </location>
</feature>
<sequence length="341" mass="37942">MLRTQCAAQQRRKSTGYAVSDQTFRPAWWLPGPHLPTVFGKLVRRVPPAHDRIERWAVPDGDEVSVALIDPPTAAAPILTIFHGLEGTIRSTYAQGLLHQARRRGWGAAMLIWRSCDGRIPRAPRMYHSGETSDAQFFLHALANRHPESPLLSVGVSLGANVLLKWLGEHTAPPTLRAAAAVSTPFDLAEGARHLERGFSRVYVRHFVQSLRRKALAALDVHPTLPVDRARLLRARSFWEFDDVFTAPVHGFLGADDYYQRSSSLGFLPRIVTPALLFSAVDDPFLPSAVLDEVRQHARTNRALHVDFTPTGGHVGWIAGSPIAPHYYMEAHVADWMARFA</sequence>
<dbReference type="Gene3D" id="3.40.50.1820">
    <property type="entry name" value="alpha/beta hydrolase"/>
    <property type="match status" value="1"/>
</dbReference>
<keyword evidence="5" id="KW-0378">Hydrolase</keyword>
<dbReference type="InterPro" id="IPR050960">
    <property type="entry name" value="AB_hydrolase_4_sf"/>
</dbReference>
<accession>A0AA49Q3F9</accession>
<evidence type="ECO:0000313" key="5">
    <source>
        <dbReference type="EMBL" id="WKW13706.1"/>
    </source>
</evidence>
<organism evidence="5 6">
    <name type="scientific">Pseudogemmatithrix spongiicola</name>
    <dbReference type="NCBI Taxonomy" id="3062599"/>
    <lineage>
        <taxon>Bacteria</taxon>
        <taxon>Pseudomonadati</taxon>
        <taxon>Gemmatimonadota</taxon>
        <taxon>Gemmatimonadia</taxon>
        <taxon>Gemmatimonadales</taxon>
        <taxon>Gemmatimonadaceae</taxon>
        <taxon>Pseudogemmatithrix</taxon>
    </lineage>
</organism>
<accession>A0AA49Q6D9</accession>
<dbReference type="PANTHER" id="PTHR10794:SF94">
    <property type="entry name" value="ESTERASE YHET-RELATED"/>
    <property type="match status" value="1"/>
</dbReference>
<dbReference type="Pfam" id="PF00561">
    <property type="entry name" value="Abhydrolase_1"/>
    <property type="match status" value="1"/>
</dbReference>
<dbReference type="Proteomes" id="UP001229955">
    <property type="component" value="Chromosome"/>
</dbReference>
<dbReference type="InterPro" id="IPR029058">
    <property type="entry name" value="AB_hydrolase_fold"/>
</dbReference>
<evidence type="ECO:0000259" key="3">
    <source>
        <dbReference type="Pfam" id="PF00561"/>
    </source>
</evidence>
<dbReference type="EMBL" id="CP130613">
    <property type="protein sequence ID" value="WKW13706.1"/>
    <property type="molecule type" value="Genomic_DNA"/>
</dbReference>